<reference evidence="1 2" key="1">
    <citation type="submission" date="2017-08" db="EMBL/GenBank/DDBJ databases">
        <title>Infants hospitalized years apart are colonized by the same room-sourced microbial strains.</title>
        <authorList>
            <person name="Brooks B."/>
            <person name="Olm M.R."/>
            <person name="Firek B.A."/>
            <person name="Baker R."/>
            <person name="Thomas B.C."/>
            <person name="Morowitz M.J."/>
            <person name="Banfield J.F."/>
        </authorList>
    </citation>
    <scope>NUCLEOTIDE SEQUENCE [LARGE SCALE GENOMIC DNA]</scope>
    <source>
        <strain evidence="1">S2_003_000_R2_14</strain>
    </source>
</reference>
<dbReference type="Proteomes" id="UP000249061">
    <property type="component" value="Unassembled WGS sequence"/>
</dbReference>
<name>A0A2W5TE80_9BACT</name>
<sequence>MTTIRKQLRPTSRLVAKVSDGLGALNPVDKPRIDVAIKTRFDDSIDVDAAFLEELPNENRWDYLLGDSVSKKVVGLEPHSARQDEVSRVIAKKTKALEQLRAHWKAGSPVAAWFWVASGDVHFPDTDRNAKRLAEHNITFVGRQLKAKHFKKL</sequence>
<accession>A0A2W5TE80</accession>
<dbReference type="EMBL" id="QFQP01000012">
    <property type="protein sequence ID" value="PZR12247.1"/>
    <property type="molecule type" value="Genomic_DNA"/>
</dbReference>
<dbReference type="AlphaFoldDB" id="A0A2W5TE80"/>
<protein>
    <submittedName>
        <fullName evidence="1">Uncharacterized protein</fullName>
    </submittedName>
</protein>
<comment type="caution">
    <text evidence="1">The sequence shown here is derived from an EMBL/GenBank/DDBJ whole genome shotgun (WGS) entry which is preliminary data.</text>
</comment>
<proteinExistence type="predicted"/>
<evidence type="ECO:0000313" key="2">
    <source>
        <dbReference type="Proteomes" id="UP000249061"/>
    </source>
</evidence>
<gene>
    <name evidence="1" type="ORF">DI536_15175</name>
</gene>
<evidence type="ECO:0000313" key="1">
    <source>
        <dbReference type="EMBL" id="PZR12247.1"/>
    </source>
</evidence>
<organism evidence="1 2">
    <name type="scientific">Archangium gephyra</name>
    <dbReference type="NCBI Taxonomy" id="48"/>
    <lineage>
        <taxon>Bacteria</taxon>
        <taxon>Pseudomonadati</taxon>
        <taxon>Myxococcota</taxon>
        <taxon>Myxococcia</taxon>
        <taxon>Myxococcales</taxon>
        <taxon>Cystobacterineae</taxon>
        <taxon>Archangiaceae</taxon>
        <taxon>Archangium</taxon>
    </lineage>
</organism>